<accession>C0NXJ8</accession>
<dbReference type="VEuPathDB" id="FungiDB:I7I50_08505"/>
<dbReference type="AlphaFoldDB" id="C0NXJ8"/>
<dbReference type="GeneID" id="69041206"/>
<keyword evidence="1" id="KW-0732">Signal</keyword>
<dbReference type="RefSeq" id="XP_045284545.1">
    <property type="nucleotide sequence ID" value="XM_045435239.1"/>
</dbReference>
<evidence type="ECO:0000313" key="2">
    <source>
        <dbReference type="EMBL" id="EEH04064.1"/>
    </source>
</evidence>
<dbReference type="EMBL" id="GG663375">
    <property type="protein sequence ID" value="EEH04064.1"/>
    <property type="molecule type" value="Genomic_DNA"/>
</dbReference>
<dbReference type="Proteomes" id="UP000001631">
    <property type="component" value="Unassembled WGS sequence"/>
</dbReference>
<evidence type="ECO:0000313" key="3">
    <source>
        <dbReference type="Proteomes" id="UP000001631"/>
    </source>
</evidence>
<dbReference type="InParanoid" id="C0NXJ8"/>
<feature type="chain" id="PRO_5002901451" evidence="1">
    <location>
        <begin position="22"/>
        <end position="105"/>
    </location>
</feature>
<proteinExistence type="predicted"/>
<organism evidence="2 3">
    <name type="scientific">Ajellomyces capsulatus (strain G186AR / H82 / ATCC MYA-2454 / RMSCC 2432)</name>
    <name type="common">Darling's disease fungus</name>
    <name type="synonym">Histoplasma capsulatum</name>
    <dbReference type="NCBI Taxonomy" id="447093"/>
    <lineage>
        <taxon>Eukaryota</taxon>
        <taxon>Fungi</taxon>
        <taxon>Dikarya</taxon>
        <taxon>Ascomycota</taxon>
        <taxon>Pezizomycotina</taxon>
        <taxon>Eurotiomycetes</taxon>
        <taxon>Eurotiomycetidae</taxon>
        <taxon>Onygenales</taxon>
        <taxon>Ajellomycetaceae</taxon>
        <taxon>Histoplasma</taxon>
    </lineage>
</organism>
<gene>
    <name evidence="2" type="ORF">HCBG_08190</name>
</gene>
<evidence type="ECO:0000256" key="1">
    <source>
        <dbReference type="SAM" id="SignalP"/>
    </source>
</evidence>
<reference evidence="2" key="1">
    <citation type="submission" date="2009-02" db="EMBL/GenBank/DDBJ databases">
        <title>The Genome Sequence of Ajellomyces capsulatus strain G186AR.</title>
        <authorList>
            <consortium name="The Broad Institute Genome Sequencing Platform"/>
            <person name="Champion M."/>
            <person name="Cuomo C."/>
            <person name="Ma L.-J."/>
            <person name="Henn M.R."/>
            <person name="Sil A."/>
            <person name="Goldman B."/>
            <person name="Young S.K."/>
            <person name="Kodira C.D."/>
            <person name="Zeng Q."/>
            <person name="Koehrsen M."/>
            <person name="Alvarado L."/>
            <person name="Berlin A."/>
            <person name="Borenstein D."/>
            <person name="Chen Z."/>
            <person name="Engels R."/>
            <person name="Freedman E."/>
            <person name="Gellesch M."/>
            <person name="Goldberg J."/>
            <person name="Griggs A."/>
            <person name="Gujja S."/>
            <person name="Heiman D."/>
            <person name="Hepburn T."/>
            <person name="Howarth C."/>
            <person name="Jen D."/>
            <person name="Larson L."/>
            <person name="Lewis B."/>
            <person name="Mehta T."/>
            <person name="Park D."/>
            <person name="Pearson M."/>
            <person name="Roberts A."/>
            <person name="Saif S."/>
            <person name="Shea T."/>
            <person name="Shenoy N."/>
            <person name="Sisk P."/>
            <person name="Stolte C."/>
            <person name="Sykes S."/>
            <person name="Walk T."/>
            <person name="White J."/>
            <person name="Yandava C."/>
            <person name="Klein B."/>
            <person name="McEwen J.G."/>
            <person name="Puccia R."/>
            <person name="Goldman G.H."/>
            <person name="Felipe M.S."/>
            <person name="Nino-Vega G."/>
            <person name="San-Blas G."/>
            <person name="Taylor J."/>
            <person name="Mendoza L."/>
            <person name="Galagan J."/>
            <person name="Nusbaum C."/>
            <person name="Birren B."/>
        </authorList>
    </citation>
    <scope>NUCLEOTIDE SEQUENCE</scope>
    <source>
        <strain evidence="2">G186AR</strain>
    </source>
</reference>
<keyword evidence="3" id="KW-1185">Reference proteome</keyword>
<feature type="signal peptide" evidence="1">
    <location>
        <begin position="1"/>
        <end position="21"/>
    </location>
</feature>
<protein>
    <submittedName>
        <fullName evidence="2">Uncharacterized protein</fullName>
    </submittedName>
</protein>
<dbReference type="HOGENOM" id="CLU_2235787_0_0_1"/>
<sequence length="105" mass="11630">MAFLALVLPIVLLIIWAHVNAARGAILKSIQMSETRLLLPRDSDAKYLGCFTVRKLRFPQISTTWAMVRPKDCPINFQGVMTYGGSSTGKFFGNLVGTVRGEEAR</sequence>
<name>C0NXJ8_AJECG</name>